<dbReference type="RefSeq" id="WP_344598325.1">
    <property type="nucleotide sequence ID" value="NZ_BAAARW010000048.1"/>
</dbReference>
<comment type="caution">
    <text evidence="2">The sequence shown here is derived from an EMBL/GenBank/DDBJ whole genome shotgun (WGS) entry which is preliminary data.</text>
</comment>
<dbReference type="EMBL" id="BAAARW010000048">
    <property type="protein sequence ID" value="GAA2458249.1"/>
    <property type="molecule type" value="Genomic_DNA"/>
</dbReference>
<feature type="region of interest" description="Disordered" evidence="1">
    <location>
        <begin position="1"/>
        <end position="77"/>
    </location>
</feature>
<gene>
    <name evidence="2" type="ORF">GCM10010191_92650</name>
</gene>
<reference evidence="2 3" key="1">
    <citation type="journal article" date="2019" name="Int. J. Syst. Evol. Microbiol.">
        <title>The Global Catalogue of Microorganisms (GCM) 10K type strain sequencing project: providing services to taxonomists for standard genome sequencing and annotation.</title>
        <authorList>
            <consortium name="The Broad Institute Genomics Platform"/>
            <consortium name="The Broad Institute Genome Sequencing Center for Infectious Disease"/>
            <person name="Wu L."/>
            <person name="Ma J."/>
        </authorList>
    </citation>
    <scope>NUCLEOTIDE SEQUENCE [LARGE SCALE GENOMIC DNA]</scope>
    <source>
        <strain evidence="2 3">JCM 3325</strain>
    </source>
</reference>
<evidence type="ECO:0008006" key="4">
    <source>
        <dbReference type="Google" id="ProtNLM"/>
    </source>
</evidence>
<dbReference type="Pfam" id="PF14013">
    <property type="entry name" value="MT0933_antitox"/>
    <property type="match status" value="1"/>
</dbReference>
<sequence>MSIVDKVKEMLGQHGDKTKRGVEKGGGMADRKTGGKHTDKIDQAQQKASDYVDRQGDAGPGEQQQPGQRPGGDTPAG</sequence>
<accession>A0ABN3KG72</accession>
<keyword evidence="3" id="KW-1185">Reference proteome</keyword>
<protein>
    <recommendedName>
        <fullName evidence="4">Antitoxin</fullName>
    </recommendedName>
</protein>
<dbReference type="Proteomes" id="UP001501231">
    <property type="component" value="Unassembled WGS sequence"/>
</dbReference>
<feature type="compositionally biased region" description="Low complexity" evidence="1">
    <location>
        <begin position="60"/>
        <end position="77"/>
    </location>
</feature>
<evidence type="ECO:0000313" key="3">
    <source>
        <dbReference type="Proteomes" id="UP001501231"/>
    </source>
</evidence>
<proteinExistence type="predicted"/>
<evidence type="ECO:0000313" key="2">
    <source>
        <dbReference type="EMBL" id="GAA2458249.1"/>
    </source>
</evidence>
<name>A0ABN3KG72_9ACTN</name>
<organism evidence="2 3">
    <name type="scientific">Actinomadura vinacea</name>
    <dbReference type="NCBI Taxonomy" id="115336"/>
    <lineage>
        <taxon>Bacteria</taxon>
        <taxon>Bacillati</taxon>
        <taxon>Actinomycetota</taxon>
        <taxon>Actinomycetes</taxon>
        <taxon>Streptosporangiales</taxon>
        <taxon>Thermomonosporaceae</taxon>
        <taxon>Actinomadura</taxon>
    </lineage>
</organism>
<feature type="compositionally biased region" description="Basic and acidic residues" evidence="1">
    <location>
        <begin position="1"/>
        <end position="42"/>
    </location>
</feature>
<dbReference type="InterPro" id="IPR028037">
    <property type="entry name" value="Antitoxin_Rv0909/MT0933"/>
</dbReference>
<evidence type="ECO:0000256" key="1">
    <source>
        <dbReference type="SAM" id="MobiDB-lite"/>
    </source>
</evidence>